<reference evidence="3 4" key="1">
    <citation type="submission" date="2021-11" db="EMBL/GenBank/DDBJ databases">
        <title>Black yeast isolated from Biological Soil Crust.</title>
        <authorList>
            <person name="Kurbessoian T."/>
        </authorList>
    </citation>
    <scope>NUCLEOTIDE SEQUENCE [LARGE SCALE GENOMIC DNA]</scope>
    <source>
        <strain evidence="3 4">CCFEE 5522</strain>
    </source>
</reference>
<feature type="signal peptide" evidence="2">
    <location>
        <begin position="1"/>
        <end position="24"/>
    </location>
</feature>
<feature type="compositionally biased region" description="Low complexity" evidence="1">
    <location>
        <begin position="30"/>
        <end position="45"/>
    </location>
</feature>
<evidence type="ECO:0000256" key="2">
    <source>
        <dbReference type="SAM" id="SignalP"/>
    </source>
</evidence>
<keyword evidence="2" id="KW-0732">Signal</keyword>
<feature type="compositionally biased region" description="Low complexity" evidence="1">
    <location>
        <begin position="71"/>
        <end position="85"/>
    </location>
</feature>
<name>A0AAV9JGL9_9PEZI</name>
<sequence>MVHLRSLAAVLVLALAVGVKQGLAATTPSSSAPAVLAASSSSPTTEDNPASLGLDKRTTHTVFSTTYAPLGGPSPTSPSGTCRGSPSTTLYFPNTTVVLAKAVVTGPNAAARISECLGSDQSSSHAAAGYTKSTRSASGQGHTDGAATASTHSTSLTDAPPPMRYPLTACTVGDKLVSCGPKELSFGAPHQSVHTDVTTTGRKRDISTSVSHPNDLSAEIDKRDGSVVLYYTDVTLTVASSQAFGPNAASAIAGDRAAAMAAISESEQKASATVATVTPAASLTLTLAEDGTFPSHHSDGTCSTMAYGLWQNCHDITSPPPPAASQTPTPLLY</sequence>
<comment type="caution">
    <text evidence="3">The sequence shown here is derived from an EMBL/GenBank/DDBJ whole genome shotgun (WGS) entry which is preliminary data.</text>
</comment>
<feature type="compositionally biased region" description="Polar residues" evidence="1">
    <location>
        <begin position="121"/>
        <end position="140"/>
    </location>
</feature>
<evidence type="ECO:0000313" key="3">
    <source>
        <dbReference type="EMBL" id="KAK4543958.1"/>
    </source>
</evidence>
<feature type="compositionally biased region" description="Low complexity" evidence="1">
    <location>
        <begin position="141"/>
        <end position="158"/>
    </location>
</feature>
<keyword evidence="4" id="KW-1185">Reference proteome</keyword>
<dbReference type="Proteomes" id="UP001324427">
    <property type="component" value="Unassembled WGS sequence"/>
</dbReference>
<feature type="region of interest" description="Disordered" evidence="1">
    <location>
        <begin position="187"/>
        <end position="211"/>
    </location>
</feature>
<organism evidence="3 4">
    <name type="scientific">Oleoguttula mirabilis</name>
    <dbReference type="NCBI Taxonomy" id="1507867"/>
    <lineage>
        <taxon>Eukaryota</taxon>
        <taxon>Fungi</taxon>
        <taxon>Dikarya</taxon>
        <taxon>Ascomycota</taxon>
        <taxon>Pezizomycotina</taxon>
        <taxon>Dothideomycetes</taxon>
        <taxon>Dothideomycetidae</taxon>
        <taxon>Mycosphaerellales</taxon>
        <taxon>Teratosphaeriaceae</taxon>
        <taxon>Oleoguttula</taxon>
    </lineage>
</organism>
<gene>
    <name evidence="3" type="ORF">LTR36_004732</name>
</gene>
<proteinExistence type="predicted"/>
<feature type="region of interest" description="Disordered" evidence="1">
    <location>
        <begin position="66"/>
        <end position="85"/>
    </location>
</feature>
<dbReference type="AlphaFoldDB" id="A0AAV9JGL9"/>
<protein>
    <submittedName>
        <fullName evidence="3">Uncharacterized protein</fullName>
    </submittedName>
</protein>
<feature type="region of interest" description="Disordered" evidence="1">
    <location>
        <begin position="30"/>
        <end position="57"/>
    </location>
</feature>
<feature type="chain" id="PRO_5043350672" evidence="2">
    <location>
        <begin position="25"/>
        <end position="333"/>
    </location>
</feature>
<accession>A0AAV9JGL9</accession>
<dbReference type="EMBL" id="JAVFHQ010000028">
    <property type="protein sequence ID" value="KAK4543958.1"/>
    <property type="molecule type" value="Genomic_DNA"/>
</dbReference>
<feature type="region of interest" description="Disordered" evidence="1">
    <location>
        <begin position="121"/>
        <end position="162"/>
    </location>
</feature>
<evidence type="ECO:0000313" key="4">
    <source>
        <dbReference type="Proteomes" id="UP001324427"/>
    </source>
</evidence>
<evidence type="ECO:0000256" key="1">
    <source>
        <dbReference type="SAM" id="MobiDB-lite"/>
    </source>
</evidence>